<dbReference type="InterPro" id="IPR023606">
    <property type="entry name" value="CoA-Trfase_III_dom_1_sf"/>
</dbReference>
<evidence type="ECO:0000256" key="1">
    <source>
        <dbReference type="ARBA" id="ARBA00008383"/>
    </source>
</evidence>
<gene>
    <name evidence="2" type="ORF">B0I35DRAFT_429384</name>
</gene>
<evidence type="ECO:0000313" key="2">
    <source>
        <dbReference type="EMBL" id="KAH7319598.1"/>
    </source>
</evidence>
<dbReference type="EMBL" id="JAGPNK010000006">
    <property type="protein sequence ID" value="KAH7319598.1"/>
    <property type="molecule type" value="Genomic_DNA"/>
</dbReference>
<comment type="similarity">
    <text evidence="1">Belongs to the CoA-transferase III family.</text>
</comment>
<dbReference type="OrthoDB" id="5863171at2759"/>
<keyword evidence="3" id="KW-1185">Reference proteome</keyword>
<organism evidence="2 3">
    <name type="scientific">Stachybotrys elegans</name>
    <dbReference type="NCBI Taxonomy" id="80388"/>
    <lineage>
        <taxon>Eukaryota</taxon>
        <taxon>Fungi</taxon>
        <taxon>Dikarya</taxon>
        <taxon>Ascomycota</taxon>
        <taxon>Pezizomycotina</taxon>
        <taxon>Sordariomycetes</taxon>
        <taxon>Hypocreomycetidae</taxon>
        <taxon>Hypocreales</taxon>
        <taxon>Stachybotryaceae</taxon>
        <taxon>Stachybotrys</taxon>
    </lineage>
</organism>
<comment type="caution">
    <text evidence="2">The sequence shown here is derived from an EMBL/GenBank/DDBJ whole genome shotgun (WGS) entry which is preliminary data.</text>
</comment>
<dbReference type="InterPro" id="IPR003673">
    <property type="entry name" value="CoA-Trfase_fam_III"/>
</dbReference>
<dbReference type="Pfam" id="PF02515">
    <property type="entry name" value="CoA_transf_3"/>
    <property type="match status" value="1"/>
</dbReference>
<dbReference type="GO" id="GO:0003824">
    <property type="term" value="F:catalytic activity"/>
    <property type="evidence" value="ECO:0007669"/>
    <property type="project" value="InterPro"/>
</dbReference>
<proteinExistence type="inferred from homology"/>
<sequence>MSRVIAAPLAGRTLAAHGADVIWVTSPTLPDLPKTDCDLARGKRTVQLDIRKEEDKAKLIELLREADIFIQGYRPGALESRGLGPADLVKINPNLVFVNLSAFGPRGPWAKRRGYDSLVQTCSGMNASEAEHYGKGAAAMPMPCQALDHAGGYLLATAAMTGLYRRIKEGGSWRVDVSLAGVMKYLRSLGQYPGTSGFSAKNYLSDKDVPPEYYELRDSGLGELKAITHGAKIQGVEVGWKIMPKPLGSDKAEWLQ</sequence>
<name>A0A8K0SVI2_9HYPO</name>
<protein>
    <submittedName>
        <fullName evidence="2">CoA-transferase family III domain-containing protein</fullName>
    </submittedName>
</protein>
<accession>A0A8K0SVI2</accession>
<dbReference type="PANTHER" id="PTHR48228">
    <property type="entry name" value="SUCCINYL-COA--D-CITRAMALATE COA-TRANSFERASE"/>
    <property type="match status" value="1"/>
</dbReference>
<dbReference type="SUPFAM" id="SSF89796">
    <property type="entry name" value="CoA-transferase family III (CaiB/BaiF)"/>
    <property type="match status" value="1"/>
</dbReference>
<dbReference type="InterPro" id="IPR050509">
    <property type="entry name" value="CoA-transferase_III"/>
</dbReference>
<reference evidence="2" key="1">
    <citation type="journal article" date="2021" name="Nat. Commun.">
        <title>Genetic determinants of endophytism in the Arabidopsis root mycobiome.</title>
        <authorList>
            <person name="Mesny F."/>
            <person name="Miyauchi S."/>
            <person name="Thiergart T."/>
            <person name="Pickel B."/>
            <person name="Atanasova L."/>
            <person name="Karlsson M."/>
            <person name="Huettel B."/>
            <person name="Barry K.W."/>
            <person name="Haridas S."/>
            <person name="Chen C."/>
            <person name="Bauer D."/>
            <person name="Andreopoulos W."/>
            <person name="Pangilinan J."/>
            <person name="LaButti K."/>
            <person name="Riley R."/>
            <person name="Lipzen A."/>
            <person name="Clum A."/>
            <person name="Drula E."/>
            <person name="Henrissat B."/>
            <person name="Kohler A."/>
            <person name="Grigoriev I.V."/>
            <person name="Martin F.M."/>
            <person name="Hacquard S."/>
        </authorList>
    </citation>
    <scope>NUCLEOTIDE SEQUENCE</scope>
    <source>
        <strain evidence="2">MPI-CAGE-CH-0235</strain>
    </source>
</reference>
<dbReference type="Proteomes" id="UP000813444">
    <property type="component" value="Unassembled WGS sequence"/>
</dbReference>
<dbReference type="Gene3D" id="3.40.50.10540">
    <property type="entry name" value="Crotonobetainyl-coa:carnitine coa-transferase, domain 1"/>
    <property type="match status" value="1"/>
</dbReference>
<dbReference type="AlphaFoldDB" id="A0A8K0SVI2"/>
<evidence type="ECO:0000313" key="3">
    <source>
        <dbReference type="Proteomes" id="UP000813444"/>
    </source>
</evidence>
<dbReference type="PANTHER" id="PTHR48228:SF4">
    <property type="entry name" value="BLR3030 PROTEIN"/>
    <property type="match status" value="1"/>
</dbReference>